<dbReference type="RefSeq" id="WP_157087800.1">
    <property type="nucleotide sequence ID" value="NZ_JAGIKZ010000016.1"/>
</dbReference>
<name>A0ABS4RH06_9BACI</name>
<sequence length="47" mass="5325">MSELLCCERCGELTIFERMTYINNKPICSSCSENAVYALQTADSEEQ</sequence>
<dbReference type="EMBL" id="JAGIKZ010000016">
    <property type="protein sequence ID" value="MBP2242180.1"/>
    <property type="molecule type" value="Genomic_DNA"/>
</dbReference>
<organism evidence="1 2">
    <name type="scientific">Cytobacillus eiseniae</name>
    <dbReference type="NCBI Taxonomy" id="762947"/>
    <lineage>
        <taxon>Bacteria</taxon>
        <taxon>Bacillati</taxon>
        <taxon>Bacillota</taxon>
        <taxon>Bacilli</taxon>
        <taxon>Bacillales</taxon>
        <taxon>Bacillaceae</taxon>
        <taxon>Cytobacillus</taxon>
    </lineage>
</organism>
<dbReference type="Proteomes" id="UP001519293">
    <property type="component" value="Unassembled WGS sequence"/>
</dbReference>
<keyword evidence="2" id="KW-1185">Reference proteome</keyword>
<accession>A0ABS4RH06</accession>
<evidence type="ECO:0000313" key="1">
    <source>
        <dbReference type="EMBL" id="MBP2242180.1"/>
    </source>
</evidence>
<proteinExistence type="predicted"/>
<protein>
    <submittedName>
        <fullName evidence="1">Formylmethanofuran dehydrogenase subunit E</fullName>
    </submittedName>
</protein>
<reference evidence="1 2" key="1">
    <citation type="submission" date="2021-03" db="EMBL/GenBank/DDBJ databases">
        <title>Genomic Encyclopedia of Type Strains, Phase IV (KMG-IV): sequencing the most valuable type-strain genomes for metagenomic binning, comparative biology and taxonomic classification.</title>
        <authorList>
            <person name="Goeker M."/>
        </authorList>
    </citation>
    <scope>NUCLEOTIDE SEQUENCE [LARGE SCALE GENOMIC DNA]</scope>
    <source>
        <strain evidence="1 2">DSM 26675</strain>
    </source>
</reference>
<gene>
    <name evidence="1" type="ORF">J2Z40_002753</name>
</gene>
<comment type="caution">
    <text evidence="1">The sequence shown here is derived from an EMBL/GenBank/DDBJ whole genome shotgun (WGS) entry which is preliminary data.</text>
</comment>
<evidence type="ECO:0000313" key="2">
    <source>
        <dbReference type="Proteomes" id="UP001519293"/>
    </source>
</evidence>